<name>A0A2M7FYP1_9BACT</name>
<evidence type="ECO:0000256" key="3">
    <source>
        <dbReference type="ARBA" id="ARBA00022475"/>
    </source>
</evidence>
<evidence type="ECO:0000256" key="1">
    <source>
        <dbReference type="ARBA" id="ARBA00005417"/>
    </source>
</evidence>
<dbReference type="InterPro" id="IPR027417">
    <property type="entry name" value="P-loop_NTPase"/>
</dbReference>
<dbReference type="GO" id="GO:0016887">
    <property type="term" value="F:ATP hydrolysis activity"/>
    <property type="evidence" value="ECO:0007669"/>
    <property type="project" value="InterPro"/>
</dbReference>
<evidence type="ECO:0000256" key="4">
    <source>
        <dbReference type="ARBA" id="ARBA00022618"/>
    </source>
</evidence>
<dbReference type="GO" id="GO:0005524">
    <property type="term" value="F:ATP binding"/>
    <property type="evidence" value="ECO:0007669"/>
    <property type="project" value="UniProtKB-UniRule"/>
</dbReference>
<dbReference type="InterPro" id="IPR017871">
    <property type="entry name" value="ABC_transporter-like_CS"/>
</dbReference>
<dbReference type="NCBIfam" id="TIGR02673">
    <property type="entry name" value="FtsE"/>
    <property type="match status" value="1"/>
</dbReference>
<evidence type="ECO:0000256" key="2">
    <source>
        <dbReference type="ARBA" id="ARBA00020019"/>
    </source>
</evidence>
<keyword evidence="3 9" id="KW-1003">Cell membrane</keyword>
<dbReference type="Gene3D" id="3.40.50.300">
    <property type="entry name" value="P-loop containing nucleotide triphosphate hydrolases"/>
    <property type="match status" value="1"/>
</dbReference>
<keyword evidence="5 9" id="KW-0547">Nucleotide-binding</keyword>
<evidence type="ECO:0000313" key="11">
    <source>
        <dbReference type="EMBL" id="PIW14177.1"/>
    </source>
</evidence>
<evidence type="ECO:0000256" key="8">
    <source>
        <dbReference type="ARBA" id="ARBA00023306"/>
    </source>
</evidence>
<keyword evidence="7 9" id="KW-0472">Membrane</keyword>
<dbReference type="InterPro" id="IPR015854">
    <property type="entry name" value="ABC_transpr_LolD-like"/>
</dbReference>
<comment type="similarity">
    <text evidence="1 9">Belongs to the ABC transporter superfamily.</text>
</comment>
<dbReference type="EMBL" id="PFFQ01000063">
    <property type="protein sequence ID" value="PIW14177.1"/>
    <property type="molecule type" value="Genomic_DNA"/>
</dbReference>
<evidence type="ECO:0000256" key="9">
    <source>
        <dbReference type="RuleBase" id="RU365094"/>
    </source>
</evidence>
<proteinExistence type="inferred from homology"/>
<organism evidence="11 12">
    <name type="scientific">bacterium (Candidatus Blackallbacteria) CG17_big_fil_post_rev_8_21_14_2_50_48_46</name>
    <dbReference type="NCBI Taxonomy" id="2014261"/>
    <lineage>
        <taxon>Bacteria</taxon>
        <taxon>Candidatus Blackallbacteria</taxon>
    </lineage>
</organism>
<keyword evidence="8 9" id="KW-0131">Cell cycle</keyword>
<keyword evidence="6 9" id="KW-0067">ATP-binding</keyword>
<dbReference type="GO" id="GO:0005886">
    <property type="term" value="C:plasma membrane"/>
    <property type="evidence" value="ECO:0007669"/>
    <property type="project" value="UniProtKB-SubCell"/>
</dbReference>
<dbReference type="PROSITE" id="PS00211">
    <property type="entry name" value="ABC_TRANSPORTER_1"/>
    <property type="match status" value="1"/>
</dbReference>
<comment type="function">
    <text evidence="9">Part of the ABC transporter FtsEX involved in cellular division.</text>
</comment>
<dbReference type="PANTHER" id="PTHR24220:SF470">
    <property type="entry name" value="CELL DIVISION ATP-BINDING PROTEIN FTSE"/>
    <property type="match status" value="1"/>
</dbReference>
<dbReference type="InterPro" id="IPR003593">
    <property type="entry name" value="AAA+_ATPase"/>
</dbReference>
<comment type="subunit">
    <text evidence="9">Homodimer. Forms a membrane-associated complex with FtsX.</text>
</comment>
<protein>
    <recommendedName>
        <fullName evidence="2 9">Cell division ATP-binding protein FtsE</fullName>
    </recommendedName>
</protein>
<dbReference type="InterPro" id="IPR005286">
    <property type="entry name" value="Cell_div_FtsE"/>
</dbReference>
<dbReference type="AlphaFoldDB" id="A0A2M7FYP1"/>
<dbReference type="Pfam" id="PF00005">
    <property type="entry name" value="ABC_tran"/>
    <property type="match status" value="1"/>
</dbReference>
<dbReference type="FunFam" id="3.40.50.300:FF:000056">
    <property type="entry name" value="Cell division ATP-binding protein FtsE"/>
    <property type="match status" value="1"/>
</dbReference>
<keyword evidence="4 9" id="KW-0132">Cell division</keyword>
<evidence type="ECO:0000256" key="5">
    <source>
        <dbReference type="ARBA" id="ARBA00022741"/>
    </source>
</evidence>
<dbReference type="PANTHER" id="PTHR24220">
    <property type="entry name" value="IMPORT ATP-BINDING PROTEIN"/>
    <property type="match status" value="1"/>
</dbReference>
<dbReference type="SUPFAM" id="SSF52540">
    <property type="entry name" value="P-loop containing nucleoside triphosphate hydrolases"/>
    <property type="match status" value="1"/>
</dbReference>
<dbReference type="SMART" id="SM00382">
    <property type="entry name" value="AAA"/>
    <property type="match status" value="1"/>
</dbReference>
<dbReference type="PROSITE" id="PS50893">
    <property type="entry name" value="ABC_TRANSPORTER_2"/>
    <property type="match status" value="1"/>
</dbReference>
<dbReference type="InterPro" id="IPR003439">
    <property type="entry name" value="ABC_transporter-like_ATP-bd"/>
</dbReference>
<dbReference type="GO" id="GO:0051301">
    <property type="term" value="P:cell division"/>
    <property type="evidence" value="ECO:0007669"/>
    <property type="project" value="UniProtKB-UniRule"/>
</dbReference>
<gene>
    <name evidence="9 11" type="primary">ftsE</name>
    <name evidence="11" type="ORF">COW36_22640</name>
</gene>
<evidence type="ECO:0000256" key="6">
    <source>
        <dbReference type="ARBA" id="ARBA00022840"/>
    </source>
</evidence>
<feature type="domain" description="ABC transporter" evidence="10">
    <location>
        <begin position="2"/>
        <end position="231"/>
    </location>
</feature>
<evidence type="ECO:0000259" key="10">
    <source>
        <dbReference type="PROSITE" id="PS50893"/>
    </source>
</evidence>
<evidence type="ECO:0000313" key="12">
    <source>
        <dbReference type="Proteomes" id="UP000231019"/>
    </source>
</evidence>
<dbReference type="GO" id="GO:0022857">
    <property type="term" value="F:transmembrane transporter activity"/>
    <property type="evidence" value="ECO:0007669"/>
    <property type="project" value="TreeGrafter"/>
</dbReference>
<comment type="subcellular location">
    <subcellularLocation>
        <location evidence="9">Cell membrane</location>
        <topology evidence="9">Peripheral membrane protein</topology>
        <orientation evidence="9">Cytoplasmic side</orientation>
    </subcellularLocation>
</comment>
<sequence>MIRFVNISKTYSTGVKALVNINLEIEPGSFTFLVGTTGSGKSTLMRLLFREELASSGEIWVFGKNIENLTRHEVPVLRQQTGVIFQDFKLIPQKTVWENIAFALEIMGVSKKEQNSRIESVLELTNMSQYAHTFPTQLSGGEQQRVSVARAIVNKPPLLLADEPTGNLDPDTSWEIMKLLSKISAAGTTVLVSTHNKHLVDLLQRRVVKLDKGRIVEDTLEGGYNQRARRK</sequence>
<reference evidence="11 12" key="1">
    <citation type="submission" date="2017-09" db="EMBL/GenBank/DDBJ databases">
        <title>Depth-based differentiation of microbial function through sediment-hosted aquifers and enrichment of novel symbionts in the deep terrestrial subsurface.</title>
        <authorList>
            <person name="Probst A.J."/>
            <person name="Ladd B."/>
            <person name="Jarett J.K."/>
            <person name="Geller-Mcgrath D.E."/>
            <person name="Sieber C.M."/>
            <person name="Emerson J.B."/>
            <person name="Anantharaman K."/>
            <person name="Thomas B.C."/>
            <person name="Malmstrom R."/>
            <person name="Stieglmeier M."/>
            <person name="Klingl A."/>
            <person name="Woyke T."/>
            <person name="Ryan C.M."/>
            <person name="Banfield J.F."/>
        </authorList>
    </citation>
    <scope>NUCLEOTIDE SEQUENCE [LARGE SCALE GENOMIC DNA]</scope>
    <source>
        <strain evidence="11">CG17_big_fil_post_rev_8_21_14_2_50_48_46</strain>
    </source>
</reference>
<dbReference type="Proteomes" id="UP000231019">
    <property type="component" value="Unassembled WGS sequence"/>
</dbReference>
<evidence type="ECO:0000256" key="7">
    <source>
        <dbReference type="ARBA" id="ARBA00023136"/>
    </source>
</evidence>
<accession>A0A2M7FYP1</accession>
<comment type="caution">
    <text evidence="11">The sequence shown here is derived from an EMBL/GenBank/DDBJ whole genome shotgun (WGS) entry which is preliminary data.</text>
</comment>